<dbReference type="Proteomes" id="UP000301737">
    <property type="component" value="Unassembled WGS sequence"/>
</dbReference>
<reference evidence="1 2" key="1">
    <citation type="submission" date="2019-01" db="EMBL/GenBank/DDBJ databases">
        <title>Draft Genome Sequencing of Zygosaccharomyces mellis Ca-7.</title>
        <authorList>
            <person name="Shiwa Y."/>
            <person name="Kanesaki Y."/>
            <person name="Ishige T."/>
            <person name="Mura K."/>
            <person name="Hori T."/>
            <person name="Tamura T."/>
        </authorList>
    </citation>
    <scope>NUCLEOTIDE SEQUENCE [LARGE SCALE GENOMIC DNA]</scope>
    <source>
        <strain evidence="1 2">Ca-7</strain>
    </source>
</reference>
<sequence length="498" mass="58211">MKISCNNSHGQNGICRTHTTVSADQVFWNTSTPVPTGDIFEELELSHGRAHSDANEFSLNQLYFKESPFNETSESLELLSNCCLPRFEEVLGLDKNLEQMPSDKLKQFLFLHSVVNSSSDDSQFTDSGTESEEYWIDNPPSAESGFYQFDVIEVPIPLRGQGKHMFVDPEEDVRKMLTEPQPTFYSVPLSIKHLLCTHDNLMGLCENITLERIVRRRTLSKITPMSSEGIRKFFPLELDFSPSKEECKEVINICTFIQTLSNNFQRKLGSFFNTTFHFTYKFNCGKFYIKYGIFDDNFDFNFDTNFVELHAFSRYLPETDKLVDDRWLNSRKKKWYEKISRAWKTFVTMAEVFTIIDYMLKGKFSWVQNNRKLLDYISKGGSIKVVSRQYDTTVKKNQQRILSNVRKYIRNKELISLEEAEERNIRNETQLEFHNGLYKQILGFYENIGRELPQSRVKMYVIELKDLEAVIAQILSKYVYEQYDVTAGHNDAFSYNKV</sequence>
<dbReference type="OrthoDB" id="4056124at2759"/>
<name>A0A4C2EEF0_9SACH</name>
<protein>
    <submittedName>
        <fullName evidence="1">Uncharacterized protein</fullName>
    </submittedName>
</protein>
<gene>
    <name evidence="1" type="ORF">ZYGM_000544</name>
</gene>
<proteinExistence type="predicted"/>
<accession>A0A4C2EEF0</accession>
<comment type="caution">
    <text evidence="1">The sequence shown here is derived from an EMBL/GenBank/DDBJ whole genome shotgun (WGS) entry which is preliminary data.</text>
</comment>
<evidence type="ECO:0000313" key="2">
    <source>
        <dbReference type="Proteomes" id="UP000301737"/>
    </source>
</evidence>
<keyword evidence="2" id="KW-1185">Reference proteome</keyword>
<evidence type="ECO:0000313" key="1">
    <source>
        <dbReference type="EMBL" id="GCF00603.1"/>
    </source>
</evidence>
<dbReference type="AlphaFoldDB" id="A0A4C2EEF0"/>
<dbReference type="EMBL" id="BIMX01000020">
    <property type="protein sequence ID" value="GCF00603.1"/>
    <property type="molecule type" value="Genomic_DNA"/>
</dbReference>
<organism evidence="1 2">
    <name type="scientific">Zygosaccharomyces mellis</name>
    <dbReference type="NCBI Taxonomy" id="42258"/>
    <lineage>
        <taxon>Eukaryota</taxon>
        <taxon>Fungi</taxon>
        <taxon>Dikarya</taxon>
        <taxon>Ascomycota</taxon>
        <taxon>Saccharomycotina</taxon>
        <taxon>Saccharomycetes</taxon>
        <taxon>Saccharomycetales</taxon>
        <taxon>Saccharomycetaceae</taxon>
        <taxon>Zygosaccharomyces</taxon>
    </lineage>
</organism>